<evidence type="ECO:0000313" key="8">
    <source>
        <dbReference type="EMBL" id="KAF9889834.1"/>
    </source>
</evidence>
<dbReference type="FunFam" id="1.20.1250.20:FF:000057">
    <property type="entry name" value="MFS general substrate transporter"/>
    <property type="match status" value="1"/>
</dbReference>
<dbReference type="AlphaFoldDB" id="A0AAD4CNK8"/>
<feature type="transmembrane region" description="Helical" evidence="7">
    <location>
        <begin position="847"/>
        <end position="867"/>
    </location>
</feature>
<keyword evidence="9" id="KW-1185">Reference proteome</keyword>
<dbReference type="Gene3D" id="1.20.1250.20">
    <property type="entry name" value="MFS general substrate transporter like domains"/>
    <property type="match status" value="2"/>
</dbReference>
<feature type="transmembrane region" description="Helical" evidence="7">
    <location>
        <begin position="336"/>
        <end position="352"/>
    </location>
</feature>
<comment type="subcellular location">
    <subcellularLocation>
        <location evidence="1">Membrane</location>
        <topology evidence="1">Multi-pass membrane protein</topology>
    </subcellularLocation>
</comment>
<keyword evidence="2" id="KW-0813">Transport</keyword>
<evidence type="ECO:0000256" key="3">
    <source>
        <dbReference type="ARBA" id="ARBA00022692"/>
    </source>
</evidence>
<gene>
    <name evidence="8" type="ORF">FE257_006924</name>
</gene>
<dbReference type="Proteomes" id="UP001194746">
    <property type="component" value="Unassembled WGS sequence"/>
</dbReference>
<keyword evidence="4 7" id="KW-1133">Transmembrane helix</keyword>
<feature type="transmembrane region" description="Helical" evidence="7">
    <location>
        <begin position="818"/>
        <end position="835"/>
    </location>
</feature>
<feature type="transmembrane region" description="Helical" evidence="7">
    <location>
        <begin position="37"/>
        <end position="56"/>
    </location>
</feature>
<organism evidence="8 9">
    <name type="scientific">Aspergillus nanangensis</name>
    <dbReference type="NCBI Taxonomy" id="2582783"/>
    <lineage>
        <taxon>Eukaryota</taxon>
        <taxon>Fungi</taxon>
        <taxon>Dikarya</taxon>
        <taxon>Ascomycota</taxon>
        <taxon>Pezizomycotina</taxon>
        <taxon>Eurotiomycetes</taxon>
        <taxon>Eurotiomycetidae</taxon>
        <taxon>Eurotiales</taxon>
        <taxon>Aspergillaceae</taxon>
        <taxon>Aspergillus</taxon>
        <taxon>Aspergillus subgen. Circumdati</taxon>
    </lineage>
</organism>
<feature type="transmembrane region" description="Helical" evidence="7">
    <location>
        <begin position="270"/>
        <end position="292"/>
    </location>
</feature>
<feature type="transmembrane region" description="Helical" evidence="7">
    <location>
        <begin position="173"/>
        <end position="191"/>
    </location>
</feature>
<keyword evidence="3 7" id="KW-0812">Transmembrane</keyword>
<dbReference type="SUPFAM" id="SSF103473">
    <property type="entry name" value="MFS general substrate transporter"/>
    <property type="match status" value="2"/>
</dbReference>
<feature type="transmembrane region" description="Helical" evidence="7">
    <location>
        <begin position="108"/>
        <end position="129"/>
    </location>
</feature>
<dbReference type="GO" id="GO:0016020">
    <property type="term" value="C:membrane"/>
    <property type="evidence" value="ECO:0007669"/>
    <property type="project" value="UniProtKB-SubCell"/>
</dbReference>
<feature type="transmembrane region" description="Helical" evidence="7">
    <location>
        <begin position="623"/>
        <end position="643"/>
    </location>
</feature>
<feature type="transmembrane region" description="Helical" evidence="7">
    <location>
        <begin position="394"/>
        <end position="418"/>
    </location>
</feature>
<evidence type="ECO:0008006" key="10">
    <source>
        <dbReference type="Google" id="ProtNLM"/>
    </source>
</evidence>
<feature type="transmembrane region" description="Helical" evidence="7">
    <location>
        <begin position="591"/>
        <end position="611"/>
    </location>
</feature>
<evidence type="ECO:0000256" key="4">
    <source>
        <dbReference type="ARBA" id="ARBA00022989"/>
    </source>
</evidence>
<dbReference type="EMBL" id="VCAU01000032">
    <property type="protein sequence ID" value="KAF9889834.1"/>
    <property type="molecule type" value="Genomic_DNA"/>
</dbReference>
<evidence type="ECO:0000256" key="1">
    <source>
        <dbReference type="ARBA" id="ARBA00004141"/>
    </source>
</evidence>
<feature type="transmembrane region" description="Helical" evidence="7">
    <location>
        <begin position="794"/>
        <end position="811"/>
    </location>
</feature>
<dbReference type="Pfam" id="PF07690">
    <property type="entry name" value="MFS_1"/>
    <property type="match status" value="2"/>
</dbReference>
<proteinExistence type="predicted"/>
<feature type="transmembrane region" description="Helical" evidence="7">
    <location>
        <begin position="135"/>
        <end position="161"/>
    </location>
</feature>
<feature type="region of interest" description="Disordered" evidence="6">
    <location>
        <begin position="1"/>
        <end position="20"/>
    </location>
</feature>
<feature type="transmembrane region" description="Helical" evidence="7">
    <location>
        <begin position="650"/>
        <end position="673"/>
    </location>
</feature>
<evidence type="ECO:0000313" key="9">
    <source>
        <dbReference type="Proteomes" id="UP001194746"/>
    </source>
</evidence>
<evidence type="ECO:0000256" key="6">
    <source>
        <dbReference type="SAM" id="MobiDB-lite"/>
    </source>
</evidence>
<evidence type="ECO:0000256" key="5">
    <source>
        <dbReference type="ARBA" id="ARBA00023136"/>
    </source>
</evidence>
<feature type="transmembrane region" description="Helical" evidence="7">
    <location>
        <begin position="564"/>
        <end position="584"/>
    </location>
</feature>
<feature type="transmembrane region" description="Helical" evidence="7">
    <location>
        <begin position="424"/>
        <end position="450"/>
    </location>
</feature>
<protein>
    <recommendedName>
        <fullName evidence="10">Major facilitator superfamily (MFS) profile domain-containing protein</fullName>
    </recommendedName>
</protein>
<dbReference type="FunFam" id="1.20.1250.20:FF:000018">
    <property type="entry name" value="MFS transporter permease"/>
    <property type="match status" value="1"/>
</dbReference>
<evidence type="ECO:0000256" key="7">
    <source>
        <dbReference type="SAM" id="Phobius"/>
    </source>
</evidence>
<evidence type="ECO:0000256" key="2">
    <source>
        <dbReference type="ARBA" id="ARBA00022448"/>
    </source>
</evidence>
<feature type="transmembrane region" description="Helical" evidence="7">
    <location>
        <begin position="203"/>
        <end position="225"/>
    </location>
</feature>
<dbReference type="PANTHER" id="PTHR43791:SF18">
    <property type="entry name" value="NICOTINIC ACID TRANSPORTER TNA1, PUTATIVE (AFU_ORTHOLOGUE AFUA_3G03820)-RELATED"/>
    <property type="match status" value="1"/>
</dbReference>
<accession>A0AAD4CNK8</accession>
<feature type="transmembrane region" description="Helical" evidence="7">
    <location>
        <begin position="879"/>
        <end position="900"/>
    </location>
</feature>
<keyword evidence="5 7" id="KW-0472">Membrane</keyword>
<sequence>MNEKHRSSSPSGLSVDSGSGEVFPLATKSDRDLTNKLDLRVIPVLGLLFLICFLDRTNIANARIAGLEEGLNMPSTGYNTCLWIFYIPFVICEVPSNMIMSLPWVRPNIWLGGLTFTLAGILAMCQGLTHSYEGLLAIRFMMGIVETALPAGSGFLIASYYRKKELALRMACFYAFGQAGACFSGLLAYAIMDMDGTGGYEGWRWIFILEGLVTLAFSIIVFIVVPEFPNRATWMQPTEKAALLARLDIDKGPRKDEDTRRDWLDAATDYKIWLLTFLFFCADMSAGSLSSFNPTILSQLGWTARRAQVMTIPIWVVGTCVGLCAALGAGKLGNRALFIFPAITLSMVGWALHYCQVDPPGVRYFAQFAISIGTFTQMPLYSGLLLANLRGKAALSLGSGIQFGLGNCANFVASNVFIDAQKPAYPVGFATGLGVTCAAVPAMLVLVVLFSWHNKRVEGEGQGDMVYKVSQNSPASAMKPITDMKPVDIDSTMDADASSIDRGVLLQEDSVLDRRVTRKTDLRVVPMLCALYLTAYLDRTNIGNARLLGLEEELGMPSNGYNTAVWVFYLTFVVMEVPSNLLMAHSKIPPNYWLGVSMTLLGVVTMCQGFATSPGPLYACRAIMGIFEGSLGPAAALLMGAYYRKHEFALRYTCFTTSALVGASFSSFLAYAINFMDGVRGISSWRWIFILEGLLNICVALCTFAVLPRFPAESSFLSPEEKTHLLDRLHAERGEEAEDLQGQPWQRIFLNWQTWINIIAYFGADMSAAAISQFSPTILHQLGWTANQANLRNIPIWLVGAVIALSTSLLSGKLQMRFPFILFAATLCLIGWSIQLSQVNPPGVRYFALYFVATGAFVQLPLLVSWLSANTIGRPSRAVAHALQIGFGNSANFVSANVFITGESPTYPTGFTAGLVITVVGIAAGCILEFILWKMNKSADKREKKGLAETHMVGKDGVRFRFTL</sequence>
<dbReference type="InterPro" id="IPR011701">
    <property type="entry name" value="MFS"/>
</dbReference>
<dbReference type="InterPro" id="IPR036259">
    <property type="entry name" value="MFS_trans_sf"/>
</dbReference>
<feature type="compositionally biased region" description="Low complexity" evidence="6">
    <location>
        <begin position="8"/>
        <end position="20"/>
    </location>
</feature>
<feature type="transmembrane region" description="Helical" evidence="7">
    <location>
        <begin position="520"/>
        <end position="537"/>
    </location>
</feature>
<feature type="transmembrane region" description="Helical" evidence="7">
    <location>
        <begin position="364"/>
        <end position="387"/>
    </location>
</feature>
<reference evidence="8" key="1">
    <citation type="journal article" date="2019" name="Beilstein J. Org. Chem.">
        <title>Nanangenines: drimane sesquiterpenoids as the dominant metabolite cohort of a novel Australian fungus, Aspergillus nanangensis.</title>
        <authorList>
            <person name="Lacey H.J."/>
            <person name="Gilchrist C.L.M."/>
            <person name="Crombie A."/>
            <person name="Kalaitzis J.A."/>
            <person name="Vuong D."/>
            <person name="Rutledge P.J."/>
            <person name="Turner P."/>
            <person name="Pitt J.I."/>
            <person name="Lacey E."/>
            <person name="Chooi Y.H."/>
            <person name="Piggott A.M."/>
        </authorList>
    </citation>
    <scope>NUCLEOTIDE SEQUENCE</scope>
    <source>
        <strain evidence="8">MST-FP2251</strain>
    </source>
</reference>
<feature type="transmembrane region" description="Helical" evidence="7">
    <location>
        <begin position="912"/>
        <end position="933"/>
    </location>
</feature>
<feature type="transmembrane region" description="Helical" evidence="7">
    <location>
        <begin position="312"/>
        <end position="329"/>
    </location>
</feature>
<dbReference type="GO" id="GO:0022857">
    <property type="term" value="F:transmembrane transporter activity"/>
    <property type="evidence" value="ECO:0007669"/>
    <property type="project" value="InterPro"/>
</dbReference>
<comment type="caution">
    <text evidence="8">The sequence shown here is derived from an EMBL/GenBank/DDBJ whole genome shotgun (WGS) entry which is preliminary data.</text>
</comment>
<name>A0AAD4CNK8_ASPNN</name>
<reference evidence="8" key="2">
    <citation type="submission" date="2020-02" db="EMBL/GenBank/DDBJ databases">
        <authorList>
            <person name="Gilchrist C.L.M."/>
            <person name="Chooi Y.-H."/>
        </authorList>
    </citation>
    <scope>NUCLEOTIDE SEQUENCE</scope>
    <source>
        <strain evidence="8">MST-FP2251</strain>
    </source>
</reference>
<feature type="transmembrane region" description="Helical" evidence="7">
    <location>
        <begin position="755"/>
        <end position="774"/>
    </location>
</feature>
<feature type="transmembrane region" description="Helical" evidence="7">
    <location>
        <begin position="685"/>
        <end position="707"/>
    </location>
</feature>
<dbReference type="PANTHER" id="PTHR43791">
    <property type="entry name" value="PERMEASE-RELATED"/>
    <property type="match status" value="1"/>
</dbReference>